<dbReference type="CDD" id="cd06445">
    <property type="entry name" value="ATase"/>
    <property type="match status" value="1"/>
</dbReference>
<proteinExistence type="inferred from homology"/>
<evidence type="ECO:0000259" key="9">
    <source>
        <dbReference type="Pfam" id="PF01035"/>
    </source>
</evidence>
<keyword evidence="5 8" id="KW-0227">DNA damage</keyword>
<accession>A0ABX2ZKS7</accession>
<dbReference type="InterPro" id="IPR036217">
    <property type="entry name" value="MethylDNA_cys_MeTrfase_DNAb"/>
</dbReference>
<dbReference type="InterPro" id="IPR036388">
    <property type="entry name" value="WH-like_DNA-bd_sf"/>
</dbReference>
<keyword evidence="12" id="KW-1185">Reference proteome</keyword>
<evidence type="ECO:0000259" key="10">
    <source>
        <dbReference type="Pfam" id="PF02870"/>
    </source>
</evidence>
<evidence type="ECO:0000256" key="6">
    <source>
        <dbReference type="ARBA" id="ARBA00023204"/>
    </source>
</evidence>
<name>A0ABX2ZKS7_9BACI</name>
<comment type="function">
    <text evidence="8">Involved in the cellular defense against the biological effects of O6-methylguanine (O6-MeG) and O4-methylthymine (O4-MeT) in DNA. Repairs the methylated nucleobase in DNA by stoichiometrically transferring the methyl group to a cysteine residue in the enzyme. This is a suicide reaction: the enzyme is irreversibly inactivated.</text>
</comment>
<dbReference type="Proteomes" id="UP000094580">
    <property type="component" value="Unassembled WGS sequence"/>
</dbReference>
<dbReference type="PROSITE" id="PS00374">
    <property type="entry name" value="MGMT"/>
    <property type="match status" value="1"/>
</dbReference>
<dbReference type="GO" id="GO:0032259">
    <property type="term" value="P:methylation"/>
    <property type="evidence" value="ECO:0007669"/>
    <property type="project" value="UniProtKB-KW"/>
</dbReference>
<keyword evidence="3 8" id="KW-0489">Methyltransferase</keyword>
<dbReference type="GO" id="GO:0008168">
    <property type="term" value="F:methyltransferase activity"/>
    <property type="evidence" value="ECO:0007669"/>
    <property type="project" value="UniProtKB-KW"/>
</dbReference>
<dbReference type="EMBL" id="MDKC01000036">
    <property type="protein sequence ID" value="ODG89929.1"/>
    <property type="molecule type" value="Genomic_DNA"/>
</dbReference>
<evidence type="ECO:0000256" key="7">
    <source>
        <dbReference type="ARBA" id="ARBA00049348"/>
    </source>
</evidence>
<feature type="active site" description="Nucleophile; methyl group acceptor" evidence="8">
    <location>
        <position position="125"/>
    </location>
</feature>
<reference evidence="11 12" key="1">
    <citation type="submission" date="2016-07" db="EMBL/GenBank/DDBJ databases">
        <authorList>
            <person name="Townsley L."/>
            <person name="Shank E.A."/>
        </authorList>
    </citation>
    <scope>NUCLEOTIDE SEQUENCE [LARGE SCALE GENOMIC DNA]</scope>
    <source>
        <strain evidence="11 12">CH01</strain>
    </source>
</reference>
<keyword evidence="6 8" id="KW-0234">DNA repair</keyword>
<sequence>MNQLDTAYIDTPLGTLRIVGNAKGVSYIDFVKEDNDDIQKIVPPSLKDAANELIEYFNGSRKEFSIQSIAKGTPFQESVWRELVKIKYGETASYADIASRIGNPKAVRAVANANARNPLSIIVPCHRIIGSNGKLTGYAGGLWRKEWLLNREQGRETFNL</sequence>
<evidence type="ECO:0000313" key="12">
    <source>
        <dbReference type="Proteomes" id="UP000094580"/>
    </source>
</evidence>
<dbReference type="NCBIfam" id="TIGR00589">
    <property type="entry name" value="ogt"/>
    <property type="match status" value="1"/>
</dbReference>
<keyword evidence="2 8" id="KW-0963">Cytoplasm</keyword>
<keyword evidence="4 8" id="KW-0808">Transferase</keyword>
<feature type="domain" description="Methylated-DNA-[protein]-cysteine S-methyltransferase DNA binding" evidence="9">
    <location>
        <begin position="74"/>
        <end position="153"/>
    </location>
</feature>
<dbReference type="InterPro" id="IPR001497">
    <property type="entry name" value="MethylDNA_cys_MeTrfase_AS"/>
</dbReference>
<comment type="catalytic activity">
    <reaction evidence="1 8">
        <text>a 4-O-methyl-thymidine in DNA + L-cysteinyl-[protein] = a thymidine in DNA + S-methyl-L-cysteinyl-[protein]</text>
        <dbReference type="Rhea" id="RHEA:53428"/>
        <dbReference type="Rhea" id="RHEA-COMP:10131"/>
        <dbReference type="Rhea" id="RHEA-COMP:10132"/>
        <dbReference type="Rhea" id="RHEA-COMP:13555"/>
        <dbReference type="Rhea" id="RHEA-COMP:13556"/>
        <dbReference type="ChEBI" id="CHEBI:29950"/>
        <dbReference type="ChEBI" id="CHEBI:82612"/>
        <dbReference type="ChEBI" id="CHEBI:137386"/>
        <dbReference type="ChEBI" id="CHEBI:137387"/>
        <dbReference type="EC" id="2.1.1.63"/>
    </reaction>
</comment>
<dbReference type="HAMAP" id="MF_00772">
    <property type="entry name" value="OGT"/>
    <property type="match status" value="1"/>
</dbReference>
<protein>
    <recommendedName>
        <fullName evidence="8">Methylated-DNA--protein-cysteine methyltransferase</fullName>
        <ecNumber evidence="8">2.1.1.63</ecNumber>
    </recommendedName>
    <alternativeName>
        <fullName evidence="8">6-O-methylguanine-DNA methyltransferase</fullName>
        <shortName evidence="8">MGMT</shortName>
    </alternativeName>
    <alternativeName>
        <fullName evidence="8">O-6-methylguanine-DNA-alkyltransferase</fullName>
    </alternativeName>
</protein>
<evidence type="ECO:0000256" key="5">
    <source>
        <dbReference type="ARBA" id="ARBA00022763"/>
    </source>
</evidence>
<dbReference type="EC" id="2.1.1.63" evidence="8"/>
<evidence type="ECO:0000256" key="2">
    <source>
        <dbReference type="ARBA" id="ARBA00022490"/>
    </source>
</evidence>
<evidence type="ECO:0000256" key="4">
    <source>
        <dbReference type="ARBA" id="ARBA00022679"/>
    </source>
</evidence>
<evidence type="ECO:0000256" key="1">
    <source>
        <dbReference type="ARBA" id="ARBA00001286"/>
    </source>
</evidence>
<dbReference type="Pfam" id="PF01035">
    <property type="entry name" value="DNA_binding_1"/>
    <property type="match status" value="1"/>
</dbReference>
<comment type="caution">
    <text evidence="11">The sequence shown here is derived from an EMBL/GenBank/DDBJ whole genome shotgun (WGS) entry which is preliminary data.</text>
</comment>
<dbReference type="InterPro" id="IPR014048">
    <property type="entry name" value="MethylDNA_cys_MeTrfase_DNA-bd"/>
</dbReference>
<comment type="miscellaneous">
    <text evidence="8">This enzyme catalyzes only one turnover and therefore is not strictly catalytic. According to one definition, an enzyme is a biocatalyst that acts repeatedly and over many reaction cycles.</text>
</comment>
<comment type="catalytic activity">
    <reaction evidence="7 8">
        <text>a 6-O-methyl-2'-deoxyguanosine in DNA + L-cysteinyl-[protein] = S-methyl-L-cysteinyl-[protein] + a 2'-deoxyguanosine in DNA</text>
        <dbReference type="Rhea" id="RHEA:24000"/>
        <dbReference type="Rhea" id="RHEA-COMP:10131"/>
        <dbReference type="Rhea" id="RHEA-COMP:10132"/>
        <dbReference type="Rhea" id="RHEA-COMP:11367"/>
        <dbReference type="Rhea" id="RHEA-COMP:11368"/>
        <dbReference type="ChEBI" id="CHEBI:29950"/>
        <dbReference type="ChEBI" id="CHEBI:82612"/>
        <dbReference type="ChEBI" id="CHEBI:85445"/>
        <dbReference type="ChEBI" id="CHEBI:85448"/>
        <dbReference type="EC" id="2.1.1.63"/>
    </reaction>
</comment>
<dbReference type="InterPro" id="IPR008332">
    <property type="entry name" value="MethylG_MeTrfase_N"/>
</dbReference>
<dbReference type="PANTHER" id="PTHR10815">
    <property type="entry name" value="METHYLATED-DNA--PROTEIN-CYSTEINE METHYLTRANSFERASE"/>
    <property type="match status" value="1"/>
</dbReference>
<dbReference type="Pfam" id="PF02870">
    <property type="entry name" value="Methyltransf_1N"/>
    <property type="match status" value="1"/>
</dbReference>
<dbReference type="SUPFAM" id="SSF46767">
    <property type="entry name" value="Methylated DNA-protein cysteine methyltransferase, C-terminal domain"/>
    <property type="match status" value="1"/>
</dbReference>
<dbReference type="RefSeq" id="WP_069035258.1">
    <property type="nucleotide sequence ID" value="NZ_MDKC01000036.1"/>
</dbReference>
<evidence type="ECO:0000256" key="3">
    <source>
        <dbReference type="ARBA" id="ARBA00022603"/>
    </source>
</evidence>
<gene>
    <name evidence="11" type="ORF">BED47_13745</name>
</gene>
<dbReference type="InterPro" id="IPR036631">
    <property type="entry name" value="MGMT_N_sf"/>
</dbReference>
<organism evidence="11 12">
    <name type="scientific">Gottfriedia luciferensis</name>
    <dbReference type="NCBI Taxonomy" id="178774"/>
    <lineage>
        <taxon>Bacteria</taxon>
        <taxon>Bacillati</taxon>
        <taxon>Bacillota</taxon>
        <taxon>Bacilli</taxon>
        <taxon>Bacillales</taxon>
        <taxon>Bacillaceae</taxon>
        <taxon>Gottfriedia</taxon>
    </lineage>
</organism>
<comment type="similarity">
    <text evidence="8">Belongs to the MGMT family.</text>
</comment>
<feature type="domain" description="Methylguanine DNA methyltransferase ribonuclease-like" evidence="10">
    <location>
        <begin position="7"/>
        <end position="66"/>
    </location>
</feature>
<dbReference type="PANTHER" id="PTHR10815:SF13">
    <property type="entry name" value="METHYLATED-DNA--PROTEIN-CYSTEINE METHYLTRANSFERASE"/>
    <property type="match status" value="1"/>
</dbReference>
<dbReference type="Gene3D" id="3.30.160.70">
    <property type="entry name" value="Methylated DNA-protein cysteine methyltransferase domain"/>
    <property type="match status" value="1"/>
</dbReference>
<dbReference type="SUPFAM" id="SSF53155">
    <property type="entry name" value="Methylated DNA-protein cysteine methyltransferase domain"/>
    <property type="match status" value="1"/>
</dbReference>
<dbReference type="Gene3D" id="1.10.10.10">
    <property type="entry name" value="Winged helix-like DNA-binding domain superfamily/Winged helix DNA-binding domain"/>
    <property type="match status" value="1"/>
</dbReference>
<evidence type="ECO:0000313" key="11">
    <source>
        <dbReference type="EMBL" id="ODG89929.1"/>
    </source>
</evidence>
<comment type="subcellular location">
    <subcellularLocation>
        <location evidence="8">Cytoplasm</location>
    </subcellularLocation>
</comment>
<evidence type="ECO:0000256" key="8">
    <source>
        <dbReference type="HAMAP-Rule" id="MF_00772"/>
    </source>
</evidence>
<dbReference type="InterPro" id="IPR023546">
    <property type="entry name" value="MGMT"/>
</dbReference>